<dbReference type="AlphaFoldDB" id="A0A162C3B3"/>
<evidence type="ECO:0000313" key="2">
    <source>
        <dbReference type="Proteomes" id="UP000076661"/>
    </source>
</evidence>
<comment type="caution">
    <text evidence="1">The sequence shown here is derived from an EMBL/GenBank/DDBJ whole genome shotgun (WGS) entry which is preliminary data.</text>
</comment>
<evidence type="ECO:0000313" key="1">
    <source>
        <dbReference type="EMBL" id="KZN61484.1"/>
    </source>
</evidence>
<proteinExistence type="predicted"/>
<protein>
    <submittedName>
        <fullName evidence="1">Uncharacterized protein</fullName>
    </submittedName>
</protein>
<accession>A0A162C3B3</accession>
<dbReference type="PATRIC" id="fig|1365257.3.peg.4372"/>
<name>A0A162C3B3_9GAMM</name>
<reference evidence="1 2" key="1">
    <citation type="submission" date="2013-07" db="EMBL/GenBank/DDBJ databases">
        <title>Comparative Genomic and Metabolomic Analysis of Twelve Strains of Pseudoalteromonas luteoviolacea.</title>
        <authorList>
            <person name="Vynne N.G."/>
            <person name="Mansson M."/>
            <person name="Gram L."/>
        </authorList>
    </citation>
    <scope>NUCLEOTIDE SEQUENCE [LARGE SCALE GENOMIC DNA]</scope>
    <source>
        <strain evidence="1 2">S4060-1</strain>
    </source>
</reference>
<dbReference type="Proteomes" id="UP000076661">
    <property type="component" value="Unassembled WGS sequence"/>
</dbReference>
<sequence length="41" mass="4538">MAAALIGSCQVLARDVTDGAFDFKAHFLVVRLSIMVVRRLF</sequence>
<dbReference type="RefSeq" id="WP_269203531.1">
    <property type="nucleotide sequence ID" value="NZ_AUXX01000045.1"/>
</dbReference>
<gene>
    <name evidence="1" type="ORF">N478_05275</name>
</gene>
<dbReference type="EMBL" id="AUXX01000045">
    <property type="protein sequence ID" value="KZN61484.1"/>
    <property type="molecule type" value="Genomic_DNA"/>
</dbReference>
<organism evidence="1 2">
    <name type="scientific">Pseudoalteromonas luteoviolacea S4060-1</name>
    <dbReference type="NCBI Taxonomy" id="1365257"/>
    <lineage>
        <taxon>Bacteria</taxon>
        <taxon>Pseudomonadati</taxon>
        <taxon>Pseudomonadota</taxon>
        <taxon>Gammaproteobacteria</taxon>
        <taxon>Alteromonadales</taxon>
        <taxon>Pseudoalteromonadaceae</taxon>
        <taxon>Pseudoalteromonas</taxon>
    </lineage>
</organism>